<keyword evidence="3" id="KW-1185">Reference proteome</keyword>
<sequence>RSEFEVDSGEELEPIIPGASAFHRESGDGDEVIDDEKDDKDQRILKKTNKDSVATSVSVLKSISLDE</sequence>
<dbReference type="AlphaFoldDB" id="A0A392W2J8"/>
<evidence type="ECO:0000313" key="3">
    <source>
        <dbReference type="Proteomes" id="UP000265520"/>
    </source>
</evidence>
<feature type="compositionally biased region" description="Acidic residues" evidence="1">
    <location>
        <begin position="28"/>
        <end position="38"/>
    </location>
</feature>
<evidence type="ECO:0000256" key="1">
    <source>
        <dbReference type="SAM" id="MobiDB-lite"/>
    </source>
</evidence>
<dbReference type="EMBL" id="LXQA011342439">
    <property type="protein sequence ID" value="MCI93922.1"/>
    <property type="molecule type" value="Genomic_DNA"/>
</dbReference>
<protein>
    <submittedName>
        <fullName evidence="2">TBC1 domain family member 13-like</fullName>
    </submittedName>
</protein>
<accession>A0A392W2J8</accession>
<feature type="non-terminal residue" evidence="2">
    <location>
        <position position="1"/>
    </location>
</feature>
<dbReference type="Proteomes" id="UP000265520">
    <property type="component" value="Unassembled WGS sequence"/>
</dbReference>
<proteinExistence type="predicted"/>
<feature type="compositionally biased region" description="Acidic residues" evidence="1">
    <location>
        <begin position="1"/>
        <end position="13"/>
    </location>
</feature>
<comment type="caution">
    <text evidence="2">The sequence shown here is derived from an EMBL/GenBank/DDBJ whole genome shotgun (WGS) entry which is preliminary data.</text>
</comment>
<feature type="region of interest" description="Disordered" evidence="1">
    <location>
        <begin position="1"/>
        <end position="45"/>
    </location>
</feature>
<name>A0A392W2J8_9FABA</name>
<feature type="non-terminal residue" evidence="2">
    <location>
        <position position="67"/>
    </location>
</feature>
<organism evidence="2 3">
    <name type="scientific">Trifolium medium</name>
    <dbReference type="NCBI Taxonomy" id="97028"/>
    <lineage>
        <taxon>Eukaryota</taxon>
        <taxon>Viridiplantae</taxon>
        <taxon>Streptophyta</taxon>
        <taxon>Embryophyta</taxon>
        <taxon>Tracheophyta</taxon>
        <taxon>Spermatophyta</taxon>
        <taxon>Magnoliopsida</taxon>
        <taxon>eudicotyledons</taxon>
        <taxon>Gunneridae</taxon>
        <taxon>Pentapetalae</taxon>
        <taxon>rosids</taxon>
        <taxon>fabids</taxon>
        <taxon>Fabales</taxon>
        <taxon>Fabaceae</taxon>
        <taxon>Papilionoideae</taxon>
        <taxon>50 kb inversion clade</taxon>
        <taxon>NPAAA clade</taxon>
        <taxon>Hologalegina</taxon>
        <taxon>IRL clade</taxon>
        <taxon>Trifolieae</taxon>
        <taxon>Trifolium</taxon>
    </lineage>
</organism>
<reference evidence="2 3" key="1">
    <citation type="journal article" date="2018" name="Front. Plant Sci.">
        <title>Red Clover (Trifolium pratense) and Zigzag Clover (T. medium) - A Picture of Genomic Similarities and Differences.</title>
        <authorList>
            <person name="Dluhosova J."/>
            <person name="Istvanek J."/>
            <person name="Nedelnik J."/>
            <person name="Repkova J."/>
        </authorList>
    </citation>
    <scope>NUCLEOTIDE SEQUENCE [LARGE SCALE GENOMIC DNA]</scope>
    <source>
        <strain evidence="3">cv. 10/8</strain>
        <tissue evidence="2">Leaf</tissue>
    </source>
</reference>
<evidence type="ECO:0000313" key="2">
    <source>
        <dbReference type="EMBL" id="MCI93922.1"/>
    </source>
</evidence>